<dbReference type="Gene3D" id="3.40.50.2300">
    <property type="match status" value="1"/>
</dbReference>
<dbReference type="SMART" id="SM00448">
    <property type="entry name" value="REC"/>
    <property type="match status" value="1"/>
</dbReference>
<dbReference type="InterPro" id="IPR001789">
    <property type="entry name" value="Sig_transdc_resp-reg_receiver"/>
</dbReference>
<evidence type="ECO:0000313" key="5">
    <source>
        <dbReference type="EMBL" id="MBB6002984.1"/>
    </source>
</evidence>
<keyword evidence="1 3" id="KW-0597">Phosphoprotein</keyword>
<dbReference type="SUPFAM" id="SSF52172">
    <property type="entry name" value="CheY-like"/>
    <property type="match status" value="1"/>
</dbReference>
<dbReference type="RefSeq" id="WP_184133038.1">
    <property type="nucleotide sequence ID" value="NZ_JACHKT010000009.1"/>
</dbReference>
<sequence length="122" mass="13619">MKKVLIAEDSSVIQNLAKKILEFQNFEIHSVKNGQQVLDALEKEDFDIILLDINMPVMDGMECAKAVRGLKDEAKAKIPMIAITGNARNYSMEDFKEAGFDDMLAKPLNFDALVAQVKSLTE</sequence>
<name>A0A841ELC8_9BACT</name>
<keyword evidence="6" id="KW-1185">Reference proteome</keyword>
<dbReference type="GO" id="GO:0000160">
    <property type="term" value="P:phosphorelay signal transduction system"/>
    <property type="evidence" value="ECO:0007669"/>
    <property type="project" value="UniProtKB-KW"/>
</dbReference>
<protein>
    <submittedName>
        <fullName evidence="5">CheY-like chemotaxis protein</fullName>
    </submittedName>
</protein>
<feature type="modified residue" description="4-aspartylphosphate" evidence="3">
    <location>
        <position position="52"/>
    </location>
</feature>
<dbReference type="Proteomes" id="UP000524404">
    <property type="component" value="Unassembled WGS sequence"/>
</dbReference>
<organism evidence="5 6">
    <name type="scientific">Arcicella rosea</name>
    <dbReference type="NCBI Taxonomy" id="502909"/>
    <lineage>
        <taxon>Bacteria</taxon>
        <taxon>Pseudomonadati</taxon>
        <taxon>Bacteroidota</taxon>
        <taxon>Cytophagia</taxon>
        <taxon>Cytophagales</taxon>
        <taxon>Flectobacillaceae</taxon>
        <taxon>Arcicella</taxon>
    </lineage>
</organism>
<dbReference type="PANTHER" id="PTHR45339:SF1">
    <property type="entry name" value="HYBRID SIGNAL TRANSDUCTION HISTIDINE KINASE J"/>
    <property type="match status" value="1"/>
</dbReference>
<dbReference type="PANTHER" id="PTHR45339">
    <property type="entry name" value="HYBRID SIGNAL TRANSDUCTION HISTIDINE KINASE J"/>
    <property type="match status" value="1"/>
</dbReference>
<feature type="domain" description="Response regulatory" evidence="4">
    <location>
        <begin position="3"/>
        <end position="121"/>
    </location>
</feature>
<dbReference type="InterPro" id="IPR011006">
    <property type="entry name" value="CheY-like_superfamily"/>
</dbReference>
<evidence type="ECO:0000313" key="6">
    <source>
        <dbReference type="Proteomes" id="UP000524404"/>
    </source>
</evidence>
<gene>
    <name evidence="5" type="ORF">HNP25_001636</name>
</gene>
<dbReference type="Pfam" id="PF00072">
    <property type="entry name" value="Response_reg"/>
    <property type="match status" value="1"/>
</dbReference>
<dbReference type="EMBL" id="JACHKT010000009">
    <property type="protein sequence ID" value="MBB6002984.1"/>
    <property type="molecule type" value="Genomic_DNA"/>
</dbReference>
<evidence type="ECO:0000259" key="4">
    <source>
        <dbReference type="PROSITE" id="PS50110"/>
    </source>
</evidence>
<accession>A0A841ELC8</accession>
<evidence type="ECO:0000256" key="2">
    <source>
        <dbReference type="ARBA" id="ARBA00023012"/>
    </source>
</evidence>
<reference evidence="5 6" key="1">
    <citation type="submission" date="2020-08" db="EMBL/GenBank/DDBJ databases">
        <title>Functional genomics of gut bacteria from endangered species of beetles.</title>
        <authorList>
            <person name="Carlos-Shanley C."/>
        </authorList>
    </citation>
    <scope>NUCLEOTIDE SEQUENCE [LARGE SCALE GENOMIC DNA]</scope>
    <source>
        <strain evidence="5 6">S00070</strain>
    </source>
</reference>
<proteinExistence type="predicted"/>
<comment type="caution">
    <text evidence="5">The sequence shown here is derived from an EMBL/GenBank/DDBJ whole genome shotgun (WGS) entry which is preliminary data.</text>
</comment>
<dbReference type="CDD" id="cd17546">
    <property type="entry name" value="REC_hyHK_CKI1_RcsC-like"/>
    <property type="match status" value="1"/>
</dbReference>
<keyword evidence="2" id="KW-0902">Two-component regulatory system</keyword>
<evidence type="ECO:0000256" key="1">
    <source>
        <dbReference type="ARBA" id="ARBA00022553"/>
    </source>
</evidence>
<dbReference type="AlphaFoldDB" id="A0A841ELC8"/>
<dbReference type="PROSITE" id="PS50110">
    <property type="entry name" value="RESPONSE_REGULATORY"/>
    <property type="match status" value="1"/>
</dbReference>
<evidence type="ECO:0000256" key="3">
    <source>
        <dbReference type="PROSITE-ProRule" id="PRU00169"/>
    </source>
</evidence>